<keyword evidence="1" id="KW-0175">Coiled coil</keyword>
<feature type="coiled-coil region" evidence="1">
    <location>
        <begin position="19"/>
        <end position="53"/>
    </location>
</feature>
<dbReference type="RefSeq" id="WP_307682247.1">
    <property type="nucleotide sequence ID" value="NZ_JAUSQX010000001.1"/>
</dbReference>
<sequence length="74" mass="8549">MNEDIRQLRTALRATQNSLAREVLLREEAEKRAGKAEEQLATTREQLESLRKSASWQATLPMRAFKRRVGELLP</sequence>
<evidence type="ECO:0000256" key="1">
    <source>
        <dbReference type="SAM" id="Coils"/>
    </source>
</evidence>
<name>A0ABT9NF28_9ACTO</name>
<keyword evidence="3" id="KW-1185">Reference proteome</keyword>
<comment type="caution">
    <text evidence="2">The sequence shown here is derived from an EMBL/GenBank/DDBJ whole genome shotgun (WGS) entry which is preliminary data.</text>
</comment>
<accession>A0ABT9NF28</accession>
<dbReference type="Proteomes" id="UP001243212">
    <property type="component" value="Unassembled WGS sequence"/>
</dbReference>
<organism evidence="2 3">
    <name type="scientific">Trueperella bonasi</name>
    <dbReference type="NCBI Taxonomy" id="312286"/>
    <lineage>
        <taxon>Bacteria</taxon>
        <taxon>Bacillati</taxon>
        <taxon>Actinomycetota</taxon>
        <taxon>Actinomycetes</taxon>
        <taxon>Actinomycetales</taxon>
        <taxon>Actinomycetaceae</taxon>
        <taxon>Trueperella</taxon>
    </lineage>
</organism>
<protein>
    <submittedName>
        <fullName evidence="2">Phage shock protein A</fullName>
    </submittedName>
</protein>
<proteinExistence type="predicted"/>
<evidence type="ECO:0000313" key="2">
    <source>
        <dbReference type="EMBL" id="MDP9806000.1"/>
    </source>
</evidence>
<dbReference type="EMBL" id="JAUSQX010000001">
    <property type="protein sequence ID" value="MDP9806000.1"/>
    <property type="molecule type" value="Genomic_DNA"/>
</dbReference>
<reference evidence="2 3" key="1">
    <citation type="submission" date="2023-07" db="EMBL/GenBank/DDBJ databases">
        <title>Sequencing the genomes of 1000 actinobacteria strains.</title>
        <authorList>
            <person name="Klenk H.-P."/>
        </authorList>
    </citation>
    <scope>NUCLEOTIDE SEQUENCE [LARGE SCALE GENOMIC DNA]</scope>
    <source>
        <strain evidence="2 3">DSM 17163</strain>
    </source>
</reference>
<gene>
    <name evidence="2" type="ORF">J2S70_000582</name>
</gene>
<evidence type="ECO:0000313" key="3">
    <source>
        <dbReference type="Proteomes" id="UP001243212"/>
    </source>
</evidence>